<keyword evidence="2" id="KW-0732">Signal</keyword>
<keyword evidence="3" id="KW-0675">Receptor</keyword>
<comment type="caution">
    <text evidence="3">The sequence shown here is derived from an EMBL/GenBank/DDBJ whole genome shotgun (WGS) entry which is preliminary data.</text>
</comment>
<dbReference type="PIRSF" id="PIRSF017082">
    <property type="entry name" value="YflP"/>
    <property type="match status" value="1"/>
</dbReference>
<dbReference type="InterPro" id="IPR005064">
    <property type="entry name" value="BUG"/>
</dbReference>
<comment type="similarity">
    <text evidence="1">Belongs to the UPF0065 (bug) family.</text>
</comment>
<dbReference type="InterPro" id="IPR006311">
    <property type="entry name" value="TAT_signal"/>
</dbReference>
<dbReference type="EMBL" id="VLJN01000004">
    <property type="protein sequence ID" value="TWG88416.1"/>
    <property type="molecule type" value="Genomic_DNA"/>
</dbReference>
<evidence type="ECO:0000256" key="2">
    <source>
        <dbReference type="SAM" id="SignalP"/>
    </source>
</evidence>
<dbReference type="PANTHER" id="PTHR42928">
    <property type="entry name" value="TRICARBOXYLATE-BINDING PROTEIN"/>
    <property type="match status" value="1"/>
</dbReference>
<organism evidence="3 4">
    <name type="scientific">Cupriavidus gilardii J11</name>
    <dbReference type="NCBI Taxonomy" id="936133"/>
    <lineage>
        <taxon>Bacteria</taxon>
        <taxon>Pseudomonadati</taxon>
        <taxon>Pseudomonadota</taxon>
        <taxon>Betaproteobacteria</taxon>
        <taxon>Burkholderiales</taxon>
        <taxon>Burkholderiaceae</taxon>
        <taxon>Cupriavidus</taxon>
    </lineage>
</organism>
<evidence type="ECO:0000313" key="3">
    <source>
        <dbReference type="EMBL" id="TWG88416.1"/>
    </source>
</evidence>
<dbReference type="SUPFAM" id="SSF53850">
    <property type="entry name" value="Periplasmic binding protein-like II"/>
    <property type="match status" value="1"/>
</dbReference>
<dbReference type="Proteomes" id="UP000318141">
    <property type="component" value="Unassembled WGS sequence"/>
</dbReference>
<dbReference type="AlphaFoldDB" id="A0A562BT45"/>
<dbReference type="Gene3D" id="3.40.190.150">
    <property type="entry name" value="Bordetella uptake gene, domain 1"/>
    <property type="match status" value="1"/>
</dbReference>
<dbReference type="PROSITE" id="PS51318">
    <property type="entry name" value="TAT"/>
    <property type="match status" value="1"/>
</dbReference>
<accession>A0A562BT45</accession>
<dbReference type="InterPro" id="IPR042100">
    <property type="entry name" value="Bug_dom1"/>
</dbReference>
<proteinExistence type="inferred from homology"/>
<dbReference type="Gene3D" id="3.40.190.10">
    <property type="entry name" value="Periplasmic binding protein-like II"/>
    <property type="match status" value="1"/>
</dbReference>
<name>A0A562BT45_9BURK</name>
<keyword evidence="4" id="KW-1185">Reference proteome</keyword>
<dbReference type="PANTHER" id="PTHR42928:SF5">
    <property type="entry name" value="BLR1237 PROTEIN"/>
    <property type="match status" value="1"/>
</dbReference>
<reference evidence="3 4" key="1">
    <citation type="submission" date="2019-07" db="EMBL/GenBank/DDBJ databases">
        <title>Genome sequencing of lignin-degrading bacterial isolates.</title>
        <authorList>
            <person name="Gladden J."/>
        </authorList>
    </citation>
    <scope>NUCLEOTIDE SEQUENCE [LARGE SCALE GENOMIC DNA]</scope>
    <source>
        <strain evidence="3 4">J11</strain>
    </source>
</reference>
<evidence type="ECO:0000313" key="4">
    <source>
        <dbReference type="Proteomes" id="UP000318141"/>
    </source>
</evidence>
<feature type="chain" id="PRO_5021763211" evidence="2">
    <location>
        <begin position="41"/>
        <end position="339"/>
    </location>
</feature>
<sequence>MTPTIRHRPPPLAPSPARRLLLAALAASAAALPLPRPALAQHWPDKPIRMVVPYPPGGPTDIVARVVGQKLGERLGQPVVVENKPGAGGNIGAEAVAKAAPDGYTLLVATTAHAINMTLFRKPGYDTARDFTALSLLTRGPLVLVTAPTTPASNVAELIALAKAKPGQVSFASSGNGQSTHLAAELFNTMAGVRMTHVPYKGSAPALTDVIGGQATVMFDTMLSAMPFVRDGKLKALAITGARRSPAAPDIPTIAEAGLAGYEATAWNALLAPAGTPPAVVDTLSRALRVVLEDGDVRARFATQGFAAEWMPPDAASRFVSAEIDKWARVAKASGATID</sequence>
<dbReference type="OrthoDB" id="8678477at2"/>
<gene>
    <name evidence="3" type="ORF">L602_001200000090</name>
</gene>
<evidence type="ECO:0000256" key="1">
    <source>
        <dbReference type="ARBA" id="ARBA00006987"/>
    </source>
</evidence>
<dbReference type="CDD" id="cd13578">
    <property type="entry name" value="PBP2_Bug27"/>
    <property type="match status" value="1"/>
</dbReference>
<feature type="signal peptide" evidence="2">
    <location>
        <begin position="1"/>
        <end position="40"/>
    </location>
</feature>
<protein>
    <submittedName>
        <fullName evidence="3">Tripartite-type tricarboxylate transporter receptor subunit TctC</fullName>
    </submittedName>
</protein>
<dbReference type="Pfam" id="PF03401">
    <property type="entry name" value="TctC"/>
    <property type="match status" value="1"/>
</dbReference>